<dbReference type="InterPro" id="IPR013083">
    <property type="entry name" value="Znf_RING/FYVE/PHD"/>
</dbReference>
<evidence type="ECO:0000259" key="6">
    <source>
        <dbReference type="PROSITE" id="PS50089"/>
    </source>
</evidence>
<organism evidence="8">
    <name type="scientific">Caenorhabditis brenneri</name>
    <name type="common">Nematode worm</name>
    <dbReference type="NCBI Taxonomy" id="135651"/>
    <lineage>
        <taxon>Eukaryota</taxon>
        <taxon>Metazoa</taxon>
        <taxon>Ecdysozoa</taxon>
        <taxon>Nematoda</taxon>
        <taxon>Chromadorea</taxon>
        <taxon>Rhabditida</taxon>
        <taxon>Rhabditina</taxon>
        <taxon>Rhabditomorpha</taxon>
        <taxon>Rhabditoidea</taxon>
        <taxon>Rhabditidae</taxon>
        <taxon>Peloderinae</taxon>
        <taxon>Caenorhabditis</taxon>
    </lineage>
</organism>
<dbReference type="GO" id="GO:0008270">
    <property type="term" value="F:zinc ion binding"/>
    <property type="evidence" value="ECO:0007669"/>
    <property type="project" value="UniProtKB-KW"/>
</dbReference>
<dbReference type="InterPro" id="IPR052667">
    <property type="entry name" value="E3_ubiquitin-ligase_RING"/>
</dbReference>
<gene>
    <name evidence="7" type="ORF">CAEBREN_13469</name>
</gene>
<evidence type="ECO:0000256" key="5">
    <source>
        <dbReference type="SAM" id="Phobius"/>
    </source>
</evidence>
<dbReference type="AlphaFoldDB" id="G0M9Y8"/>
<protein>
    <recommendedName>
        <fullName evidence="6">RING-type domain-containing protein</fullName>
    </recommendedName>
</protein>
<accession>G0M9Y8</accession>
<feature type="transmembrane region" description="Helical" evidence="5">
    <location>
        <begin position="165"/>
        <end position="185"/>
    </location>
</feature>
<keyword evidence="5" id="KW-1133">Transmembrane helix</keyword>
<sequence>MNDNFRFCLQLSRCAYILLSFIWLFLSGVRYSWTFPALIFAGYLFIYMLCSFLGSNLDGIDRLYDNFSRTQIFDRCLNNYKIGLGYITFFGVAPFLAFLDSGMDSMVSFYCFKCFTEKNLFFQFSSLCLHICTLALLVVLEILIQPTLLHCDLDSTSMRVVADNMRMTFPVFLFALLTLIVLRVFDLWPSTFTNLMFQVVWVLANFPYYIEFWEMMINPIYVSLVRNGNVVARNNYRNEPNEPNPHALNVMLVRNEDAVVMDNSRGTIPDDSDSSDDPDDEQLPNYPTKVLIDSEDLQCNVCILQYSEKRVPLVLSKCGHSLCKKCCKAAQRQLPHDRFIICPFCRTENPGPIAMLPKNYAIMGIVQKIGQQVIRE</sequence>
<keyword evidence="8" id="KW-1185">Reference proteome</keyword>
<dbReference type="InterPro" id="IPR001841">
    <property type="entry name" value="Znf_RING"/>
</dbReference>
<dbReference type="OMA" id="DEWRCEV"/>
<feature type="transmembrane region" description="Helical" evidence="5">
    <location>
        <begin position="38"/>
        <end position="57"/>
    </location>
</feature>
<dbReference type="Proteomes" id="UP000008068">
    <property type="component" value="Unassembled WGS sequence"/>
</dbReference>
<dbReference type="PANTHER" id="PTHR47156:SF7">
    <property type="entry name" value="RING-TYPE DOMAIN-CONTAINING PROTEIN"/>
    <property type="match status" value="1"/>
</dbReference>
<keyword evidence="5" id="KW-0472">Membrane</keyword>
<feature type="region of interest" description="Disordered" evidence="4">
    <location>
        <begin position="263"/>
        <end position="285"/>
    </location>
</feature>
<reference evidence="8" key="1">
    <citation type="submission" date="2011-07" db="EMBL/GenBank/DDBJ databases">
        <authorList>
            <consortium name="Caenorhabditis brenneri Sequencing and Analysis Consortium"/>
            <person name="Wilson R.K."/>
        </authorList>
    </citation>
    <scope>NUCLEOTIDE SEQUENCE [LARGE SCALE GENOMIC DNA]</scope>
    <source>
        <strain evidence="8">PB2801</strain>
    </source>
</reference>
<proteinExistence type="predicted"/>
<name>G0M9Y8_CAEBE</name>
<keyword evidence="1 3" id="KW-0479">Metal-binding</keyword>
<dbReference type="STRING" id="135651.G0M9Y8"/>
<dbReference type="Pfam" id="PF14634">
    <property type="entry name" value="zf-RING_5"/>
    <property type="match status" value="1"/>
</dbReference>
<dbReference type="OrthoDB" id="6106880at2759"/>
<dbReference type="PANTHER" id="PTHR47156">
    <property type="entry name" value="PROTEIN CBG20824"/>
    <property type="match status" value="1"/>
</dbReference>
<dbReference type="EMBL" id="GL379787">
    <property type="protein sequence ID" value="EGT30901.1"/>
    <property type="molecule type" value="Genomic_DNA"/>
</dbReference>
<dbReference type="Gene3D" id="3.30.40.10">
    <property type="entry name" value="Zinc/RING finger domain, C3HC4 (zinc finger)"/>
    <property type="match status" value="1"/>
</dbReference>
<evidence type="ECO:0000256" key="1">
    <source>
        <dbReference type="ARBA" id="ARBA00022771"/>
    </source>
</evidence>
<dbReference type="PROSITE" id="PS50089">
    <property type="entry name" value="ZF_RING_2"/>
    <property type="match status" value="1"/>
</dbReference>
<evidence type="ECO:0000256" key="4">
    <source>
        <dbReference type="SAM" id="MobiDB-lite"/>
    </source>
</evidence>
<evidence type="ECO:0000256" key="2">
    <source>
        <dbReference type="ARBA" id="ARBA00022833"/>
    </source>
</evidence>
<feature type="transmembrane region" description="Helical" evidence="5">
    <location>
        <begin position="7"/>
        <end position="26"/>
    </location>
</feature>
<keyword evidence="1 3" id="KW-0863">Zinc-finger</keyword>
<keyword evidence="5" id="KW-0812">Transmembrane</keyword>
<evidence type="ECO:0000313" key="8">
    <source>
        <dbReference type="Proteomes" id="UP000008068"/>
    </source>
</evidence>
<feature type="transmembrane region" description="Helical" evidence="5">
    <location>
        <begin position="78"/>
        <end position="99"/>
    </location>
</feature>
<feature type="transmembrane region" description="Helical" evidence="5">
    <location>
        <begin position="119"/>
        <end position="144"/>
    </location>
</feature>
<dbReference type="SMART" id="SM00184">
    <property type="entry name" value="RING"/>
    <property type="match status" value="1"/>
</dbReference>
<feature type="domain" description="RING-type" evidence="6">
    <location>
        <begin position="299"/>
        <end position="346"/>
    </location>
</feature>
<dbReference type="InParanoid" id="G0M9Y8"/>
<dbReference type="HOGENOM" id="CLU_886352_0_0_1"/>
<feature type="compositionally biased region" description="Acidic residues" evidence="4">
    <location>
        <begin position="270"/>
        <end position="282"/>
    </location>
</feature>
<dbReference type="SUPFAM" id="SSF57850">
    <property type="entry name" value="RING/U-box"/>
    <property type="match status" value="1"/>
</dbReference>
<evidence type="ECO:0000256" key="3">
    <source>
        <dbReference type="PROSITE-ProRule" id="PRU00175"/>
    </source>
</evidence>
<evidence type="ECO:0000313" key="7">
    <source>
        <dbReference type="EMBL" id="EGT30901.1"/>
    </source>
</evidence>
<keyword evidence="2" id="KW-0862">Zinc</keyword>
<dbReference type="eggNOG" id="KOG4185">
    <property type="taxonomic scope" value="Eukaryota"/>
</dbReference>